<evidence type="ECO:0000313" key="3">
    <source>
        <dbReference type="Proteomes" id="UP000177605"/>
    </source>
</evidence>
<sequence>MVNKTLIWLVVVAVVLGIVSALLFFFGGSSFSEGGVSLALDGPTQASVGDEVTYKVRYENNTKTTLHRPKLSFSYPANAVIIKDGTIQSHSGNVVETDEQDLPPGAFQEKEFRAFLVGDKGNIKIAKVRLSFDAGDIKSPFEKDAQLATTITDIPVSLSLIGPPDSTSGQSVSYIVDYRNQSADDISGLQITVSYPDGFRPTKITPAASAGNNVWDMPLVKKGAGGRITIQGALSGREGESKVIEVSLKKRIDDGYINYYKSSVSTIISSPLLSLTTTVNGSPGYISHPGDTLQYAIRYSNNSNFTLTGLTLSAKLEGAMYDFASLDPKGGFYNSSERTISWNSTAVSDFNSLPPRASGTVNFTVKLKPSSSGGSSSNLFARALIQLSTPNVPDTVSADQIVVADDVITKITSQPTFRQTVYYNDPAFGSSGLMPPQVGKETVFTIHWLLTNPGNSLNNAKITATLPQGVSWKNVISVGAGQPQPSYNKNTSQVSWSLGTLPSGVGIAGTAGYELAFQVGLKPSSTQVGLPAPILNGVSLSGVDSFTQQNIVVNNYDLTTNSTIDQPGQGVVVE</sequence>
<dbReference type="EMBL" id="MGJM01000004">
    <property type="protein sequence ID" value="OGN07057.1"/>
    <property type="molecule type" value="Genomic_DNA"/>
</dbReference>
<feature type="transmembrane region" description="Helical" evidence="1">
    <location>
        <begin position="6"/>
        <end position="26"/>
    </location>
</feature>
<evidence type="ECO:0000256" key="1">
    <source>
        <dbReference type="SAM" id="Phobius"/>
    </source>
</evidence>
<name>A0A1F8F1P2_9BACT</name>
<proteinExistence type="predicted"/>
<evidence type="ECO:0000313" key="2">
    <source>
        <dbReference type="EMBL" id="OGN07057.1"/>
    </source>
</evidence>
<reference evidence="2 3" key="1">
    <citation type="journal article" date="2016" name="Nat. Commun.">
        <title>Thousands of microbial genomes shed light on interconnected biogeochemical processes in an aquifer system.</title>
        <authorList>
            <person name="Anantharaman K."/>
            <person name="Brown C.T."/>
            <person name="Hug L.A."/>
            <person name="Sharon I."/>
            <person name="Castelle C.J."/>
            <person name="Probst A.J."/>
            <person name="Thomas B.C."/>
            <person name="Singh A."/>
            <person name="Wilkins M.J."/>
            <person name="Karaoz U."/>
            <person name="Brodie E.L."/>
            <person name="Williams K.H."/>
            <person name="Hubbard S.S."/>
            <person name="Banfield J.F."/>
        </authorList>
    </citation>
    <scope>NUCLEOTIDE SEQUENCE [LARGE SCALE GENOMIC DNA]</scope>
</reference>
<dbReference type="Proteomes" id="UP000177605">
    <property type="component" value="Unassembled WGS sequence"/>
</dbReference>
<comment type="caution">
    <text evidence="2">The sequence shown here is derived from an EMBL/GenBank/DDBJ whole genome shotgun (WGS) entry which is preliminary data.</text>
</comment>
<organism evidence="2 3">
    <name type="scientific">Candidatus Yanofskybacteria bacterium RIFCSPHIGHO2_01_FULL_48_25b</name>
    <dbReference type="NCBI Taxonomy" id="1802672"/>
    <lineage>
        <taxon>Bacteria</taxon>
        <taxon>Candidatus Yanofskyibacteriota</taxon>
    </lineage>
</organism>
<keyword evidence="1" id="KW-1133">Transmembrane helix</keyword>
<keyword evidence="1" id="KW-0812">Transmembrane</keyword>
<dbReference type="AlphaFoldDB" id="A0A1F8F1P2"/>
<gene>
    <name evidence="2" type="ORF">A2669_02265</name>
</gene>
<keyword evidence="1" id="KW-0472">Membrane</keyword>
<protein>
    <submittedName>
        <fullName evidence="2">Uncharacterized protein</fullName>
    </submittedName>
</protein>
<accession>A0A1F8F1P2</accession>